<sequence length="256" mass="27422">MKRFVTGFALIWLVLQMTAPAVPTPQAALAALAATAACAALVAVLQGTPWRELPAALGLTRPRPRALAVATVAAAGCLCVYPVFTALTGHRVTLRDDAVWLLMGVFVYHGLAEELAWRGYTYARLRHKRSFNRAVLASMPLLALTHLPILLTAGPAVGIAAMTVAAVTTWPLAHLYEQAGRSIWAPALVHTAIDTFKLVTVPSEATVPFSLALSATALAMPLAVFPLTRGVRLRPRELREPGERNGTSSRRAAPRR</sequence>
<dbReference type="EMBL" id="JAERRK010000007">
    <property type="protein sequence ID" value="MBL1083470.1"/>
    <property type="molecule type" value="Genomic_DNA"/>
</dbReference>
<feature type="region of interest" description="Disordered" evidence="1">
    <location>
        <begin position="236"/>
        <end position="256"/>
    </location>
</feature>
<organism evidence="5 6">
    <name type="scientific">Streptomyces actinomycinicus</name>
    <dbReference type="NCBI Taxonomy" id="1695166"/>
    <lineage>
        <taxon>Bacteria</taxon>
        <taxon>Bacillati</taxon>
        <taxon>Actinomycetota</taxon>
        <taxon>Actinomycetes</taxon>
        <taxon>Kitasatosporales</taxon>
        <taxon>Streptomycetaceae</taxon>
        <taxon>Streptomyces</taxon>
    </lineage>
</organism>
<evidence type="ECO:0000259" key="4">
    <source>
        <dbReference type="Pfam" id="PF02517"/>
    </source>
</evidence>
<dbReference type="GO" id="GO:0004175">
    <property type="term" value="F:endopeptidase activity"/>
    <property type="evidence" value="ECO:0007669"/>
    <property type="project" value="UniProtKB-ARBA"/>
</dbReference>
<keyword evidence="3" id="KW-0732">Signal</keyword>
<gene>
    <name evidence="5" type="ORF">JK359_16070</name>
</gene>
<dbReference type="RefSeq" id="WP_201836118.1">
    <property type="nucleotide sequence ID" value="NZ_JAERRK010000007.1"/>
</dbReference>
<evidence type="ECO:0000313" key="6">
    <source>
        <dbReference type="Proteomes" id="UP000661858"/>
    </source>
</evidence>
<dbReference type="InterPro" id="IPR003675">
    <property type="entry name" value="Rce1/LyrA-like_dom"/>
</dbReference>
<keyword evidence="2" id="KW-0472">Membrane</keyword>
<evidence type="ECO:0000256" key="1">
    <source>
        <dbReference type="SAM" id="MobiDB-lite"/>
    </source>
</evidence>
<name>A0A937JMF5_9ACTN</name>
<feature type="domain" description="CAAX prenyl protease 2/Lysostaphin resistance protein A-like" evidence="4">
    <location>
        <begin position="98"/>
        <end position="195"/>
    </location>
</feature>
<evidence type="ECO:0000256" key="2">
    <source>
        <dbReference type="SAM" id="Phobius"/>
    </source>
</evidence>
<protein>
    <submittedName>
        <fullName evidence="5">CPBP family intramembrane metalloprotease</fullName>
    </submittedName>
</protein>
<dbReference type="GO" id="GO:0008237">
    <property type="term" value="F:metallopeptidase activity"/>
    <property type="evidence" value="ECO:0007669"/>
    <property type="project" value="UniProtKB-KW"/>
</dbReference>
<feature type="transmembrane region" description="Helical" evidence="2">
    <location>
        <begin position="141"/>
        <end position="167"/>
    </location>
</feature>
<feature type="signal peptide" evidence="3">
    <location>
        <begin position="1"/>
        <end position="21"/>
    </location>
</feature>
<comment type="caution">
    <text evidence="5">The sequence shown here is derived from an EMBL/GenBank/DDBJ whole genome shotgun (WGS) entry which is preliminary data.</text>
</comment>
<accession>A0A937JMF5</accession>
<keyword evidence="5" id="KW-0378">Hydrolase</keyword>
<feature type="chain" id="PRO_5039479972" evidence="3">
    <location>
        <begin position="22"/>
        <end position="256"/>
    </location>
</feature>
<feature type="transmembrane region" description="Helical" evidence="2">
    <location>
        <begin position="207"/>
        <end position="227"/>
    </location>
</feature>
<keyword evidence="5" id="KW-0482">Metalloprotease</keyword>
<reference evidence="5" key="1">
    <citation type="submission" date="2021-01" db="EMBL/GenBank/DDBJ databases">
        <title>WGS of actinomycetes isolated from Thailand.</title>
        <authorList>
            <person name="Thawai C."/>
        </authorList>
    </citation>
    <scope>NUCLEOTIDE SEQUENCE</scope>
    <source>
        <strain evidence="5">RCU-197</strain>
    </source>
</reference>
<evidence type="ECO:0000313" key="5">
    <source>
        <dbReference type="EMBL" id="MBL1083470.1"/>
    </source>
</evidence>
<dbReference type="GO" id="GO:0080120">
    <property type="term" value="P:CAAX-box protein maturation"/>
    <property type="evidence" value="ECO:0007669"/>
    <property type="project" value="UniProtKB-ARBA"/>
</dbReference>
<keyword evidence="6" id="KW-1185">Reference proteome</keyword>
<feature type="transmembrane region" description="Helical" evidence="2">
    <location>
        <begin position="66"/>
        <end position="87"/>
    </location>
</feature>
<keyword evidence="2" id="KW-1133">Transmembrane helix</keyword>
<evidence type="ECO:0000256" key="3">
    <source>
        <dbReference type="SAM" id="SignalP"/>
    </source>
</evidence>
<dbReference type="Pfam" id="PF02517">
    <property type="entry name" value="Rce1-like"/>
    <property type="match status" value="1"/>
</dbReference>
<feature type="transmembrane region" description="Helical" evidence="2">
    <location>
        <begin position="28"/>
        <end position="45"/>
    </location>
</feature>
<keyword evidence="5" id="KW-0645">Protease</keyword>
<proteinExistence type="predicted"/>
<dbReference type="AlphaFoldDB" id="A0A937JMF5"/>
<keyword evidence="2" id="KW-0812">Transmembrane</keyword>
<feature type="transmembrane region" description="Helical" evidence="2">
    <location>
        <begin position="99"/>
        <end position="120"/>
    </location>
</feature>
<dbReference type="Proteomes" id="UP000661858">
    <property type="component" value="Unassembled WGS sequence"/>
</dbReference>